<comment type="similarity">
    <text evidence="2">Belongs to the YkuD family.</text>
</comment>
<keyword evidence="6 7" id="KW-0961">Cell wall biogenesis/degradation</keyword>
<feature type="domain" description="L,D-TPase catalytic" evidence="8">
    <location>
        <begin position="326"/>
        <end position="504"/>
    </location>
</feature>
<dbReference type="UniPathway" id="UPA00219"/>
<dbReference type="InterPro" id="IPR036365">
    <property type="entry name" value="PGBD-like_sf"/>
</dbReference>
<dbReference type="SUPFAM" id="SSF47090">
    <property type="entry name" value="PGBD-like"/>
    <property type="match status" value="1"/>
</dbReference>
<keyword evidence="3" id="KW-0808">Transferase</keyword>
<evidence type="ECO:0000256" key="1">
    <source>
        <dbReference type="ARBA" id="ARBA00004752"/>
    </source>
</evidence>
<dbReference type="Proteomes" id="UP000189981">
    <property type="component" value="Unassembled WGS sequence"/>
</dbReference>
<organism evidence="9 10">
    <name type="scientific">Daejeonella lutea</name>
    <dbReference type="NCBI Taxonomy" id="572036"/>
    <lineage>
        <taxon>Bacteria</taxon>
        <taxon>Pseudomonadati</taxon>
        <taxon>Bacteroidota</taxon>
        <taxon>Sphingobacteriia</taxon>
        <taxon>Sphingobacteriales</taxon>
        <taxon>Sphingobacteriaceae</taxon>
        <taxon>Daejeonella</taxon>
    </lineage>
</organism>
<sequence>MYTNMHQQPYKSTYFDVLRKRLLLVAGVSLIVFSSACGGKKKQERQVARKPQPVLDSTYYISYMNNDPLLKEHTDWAKKFYRERGFKLGWFKNNEIVPQAKEMLTMISKADEEGLDPKKYQFKDFNTMFTNLEAAKADSAKFTAIQKEIDVALSATYFVWASDYYRGVVIPKENKEIEWDVKRNKIKLHKALMTVLKERESKYSYASFSPLHPDYARLKSALASYRKVQAAGGWPKITATSLKEGQKSPAVAALKKRLGLNSTDSTFNAETVNALKSFQSAQGLKPDGGLGPETVKLLNVPVDQRIKQIILNMERWRWIPKSFEEDYLIVNIPEYRLRVYEKGKEAIAMNVIVGKTMNSTPIFSDKMENVVLAPYWNVPASIVRNELGPKISGDPSYLDRTNMELIDAKGNPVSPSSVDWGSVTRENWRYTLRKKPGPKNDLGDVKFIFPNTNDIYLHDTPHDELFSQTKRNFSHGCVRVEKPLELAEYLLRPVGWDMSKIQSTIAQGQEKYVKLKQVLPVYLVYFTAWADESGNVHFREDIYGHDRTLAQQYFSEVSASKVIARAPAAKKTKGKL</sequence>
<dbReference type="GO" id="GO:0016740">
    <property type="term" value="F:transferase activity"/>
    <property type="evidence" value="ECO:0007669"/>
    <property type="project" value="UniProtKB-KW"/>
</dbReference>
<keyword evidence="5 7" id="KW-0573">Peptidoglycan synthesis</keyword>
<evidence type="ECO:0000256" key="3">
    <source>
        <dbReference type="ARBA" id="ARBA00022679"/>
    </source>
</evidence>
<dbReference type="InterPro" id="IPR045380">
    <property type="entry name" value="LD_TPept_scaffold_dom"/>
</dbReference>
<accession>A0A1T5AMH2</accession>
<evidence type="ECO:0000256" key="4">
    <source>
        <dbReference type="ARBA" id="ARBA00022960"/>
    </source>
</evidence>
<comment type="pathway">
    <text evidence="1 7">Cell wall biogenesis; peptidoglycan biosynthesis.</text>
</comment>
<dbReference type="AlphaFoldDB" id="A0A1T5AMH2"/>
<gene>
    <name evidence="9" type="ORF">SAMN05661099_0876</name>
</gene>
<dbReference type="PANTHER" id="PTHR41533:SF2">
    <property type="entry name" value="BLR7131 PROTEIN"/>
    <property type="match status" value="1"/>
</dbReference>
<evidence type="ECO:0000313" key="9">
    <source>
        <dbReference type="EMBL" id="SKB36204.1"/>
    </source>
</evidence>
<dbReference type="GO" id="GO:0071555">
    <property type="term" value="P:cell wall organization"/>
    <property type="evidence" value="ECO:0007669"/>
    <property type="project" value="UniProtKB-UniRule"/>
</dbReference>
<dbReference type="InterPro" id="IPR005490">
    <property type="entry name" value="LD_TPept_cat_dom"/>
</dbReference>
<evidence type="ECO:0000256" key="6">
    <source>
        <dbReference type="ARBA" id="ARBA00023316"/>
    </source>
</evidence>
<proteinExistence type="inferred from homology"/>
<dbReference type="Pfam" id="PF01471">
    <property type="entry name" value="PG_binding_1"/>
    <property type="match status" value="1"/>
</dbReference>
<dbReference type="GO" id="GO:0008360">
    <property type="term" value="P:regulation of cell shape"/>
    <property type="evidence" value="ECO:0007669"/>
    <property type="project" value="UniProtKB-UniRule"/>
</dbReference>
<feature type="active site" description="Nucleophile" evidence="7">
    <location>
        <position position="477"/>
    </location>
</feature>
<dbReference type="InterPro" id="IPR002477">
    <property type="entry name" value="Peptidoglycan-bd-like"/>
</dbReference>
<protein>
    <submittedName>
        <fullName evidence="9">Murein L,D-transpeptidase YcbB/YkuD</fullName>
    </submittedName>
</protein>
<dbReference type="GO" id="GO:0009252">
    <property type="term" value="P:peptidoglycan biosynthetic process"/>
    <property type="evidence" value="ECO:0007669"/>
    <property type="project" value="UniProtKB-UniPathway"/>
</dbReference>
<dbReference type="PANTHER" id="PTHR41533">
    <property type="entry name" value="L,D-TRANSPEPTIDASE HI_1667-RELATED"/>
    <property type="match status" value="1"/>
</dbReference>
<feature type="active site" description="Proton donor/acceptor" evidence="7">
    <location>
        <position position="458"/>
    </location>
</feature>
<dbReference type="PROSITE" id="PS52029">
    <property type="entry name" value="LD_TPASE"/>
    <property type="match status" value="1"/>
</dbReference>
<dbReference type="Gene3D" id="1.10.101.10">
    <property type="entry name" value="PGBD-like superfamily/PGBD"/>
    <property type="match status" value="1"/>
</dbReference>
<dbReference type="Pfam" id="PF03734">
    <property type="entry name" value="YkuD"/>
    <property type="match status" value="1"/>
</dbReference>
<dbReference type="OrthoDB" id="9778545at2"/>
<evidence type="ECO:0000256" key="2">
    <source>
        <dbReference type="ARBA" id="ARBA00005992"/>
    </source>
</evidence>
<evidence type="ECO:0000259" key="8">
    <source>
        <dbReference type="PROSITE" id="PS52029"/>
    </source>
</evidence>
<evidence type="ECO:0000256" key="5">
    <source>
        <dbReference type="ARBA" id="ARBA00022984"/>
    </source>
</evidence>
<dbReference type="InterPro" id="IPR036366">
    <property type="entry name" value="PGBDSf"/>
</dbReference>
<dbReference type="GO" id="GO:0004180">
    <property type="term" value="F:carboxypeptidase activity"/>
    <property type="evidence" value="ECO:0007669"/>
    <property type="project" value="UniProtKB-ARBA"/>
</dbReference>
<dbReference type="Gene3D" id="2.40.440.10">
    <property type="entry name" value="L,D-transpeptidase catalytic domain-like"/>
    <property type="match status" value="1"/>
</dbReference>
<dbReference type="InterPro" id="IPR052905">
    <property type="entry name" value="LD-transpeptidase_YkuD-like"/>
</dbReference>
<evidence type="ECO:0000313" key="10">
    <source>
        <dbReference type="Proteomes" id="UP000189981"/>
    </source>
</evidence>
<reference evidence="10" key="1">
    <citation type="submission" date="2017-02" db="EMBL/GenBank/DDBJ databases">
        <authorList>
            <person name="Varghese N."/>
            <person name="Submissions S."/>
        </authorList>
    </citation>
    <scope>NUCLEOTIDE SEQUENCE [LARGE SCALE GENOMIC DNA]</scope>
    <source>
        <strain evidence="10">DSM 22385</strain>
    </source>
</reference>
<dbReference type="Pfam" id="PF20142">
    <property type="entry name" value="Scaffold"/>
    <property type="match status" value="1"/>
</dbReference>
<keyword evidence="4 7" id="KW-0133">Cell shape</keyword>
<dbReference type="EMBL" id="FUYR01000001">
    <property type="protein sequence ID" value="SKB36204.1"/>
    <property type="molecule type" value="Genomic_DNA"/>
</dbReference>
<evidence type="ECO:0000256" key="7">
    <source>
        <dbReference type="PROSITE-ProRule" id="PRU01373"/>
    </source>
</evidence>
<dbReference type="CDD" id="cd16913">
    <property type="entry name" value="YkuD_like"/>
    <property type="match status" value="1"/>
</dbReference>
<dbReference type="SUPFAM" id="SSF141523">
    <property type="entry name" value="L,D-transpeptidase catalytic domain-like"/>
    <property type="match status" value="1"/>
</dbReference>
<dbReference type="STRING" id="572036.SAMN05661099_0876"/>
<keyword evidence="10" id="KW-1185">Reference proteome</keyword>
<name>A0A1T5AMH2_9SPHI</name>
<dbReference type="InterPro" id="IPR038063">
    <property type="entry name" value="Transpep_catalytic_dom"/>
</dbReference>